<reference evidence="2" key="1">
    <citation type="submission" date="2017-02" db="UniProtKB">
        <authorList>
            <consortium name="WormBaseParasite"/>
        </authorList>
    </citation>
    <scope>IDENTIFICATION</scope>
</reference>
<accession>A0A0R3RY18</accession>
<name>A0A0R3RY18_9BILA</name>
<organism evidence="1 2">
    <name type="scientific">Elaeophora elaphi</name>
    <dbReference type="NCBI Taxonomy" id="1147741"/>
    <lineage>
        <taxon>Eukaryota</taxon>
        <taxon>Metazoa</taxon>
        <taxon>Ecdysozoa</taxon>
        <taxon>Nematoda</taxon>
        <taxon>Chromadorea</taxon>
        <taxon>Rhabditida</taxon>
        <taxon>Spirurina</taxon>
        <taxon>Spiruromorpha</taxon>
        <taxon>Filarioidea</taxon>
        <taxon>Onchocercidae</taxon>
        <taxon>Elaeophora</taxon>
    </lineage>
</organism>
<keyword evidence="1" id="KW-1185">Reference proteome</keyword>
<dbReference type="AlphaFoldDB" id="A0A0R3RY18"/>
<sequence>MAQAVAVAKQGLTLMKQVAGQVSHLYGQVVHTMKTNVILRPMYKWWEARFWLKEESCFVNRGRARLYTYLLLFLLIRSRSAKNAAEAQALQAKSKEQIVATALRSSART</sequence>
<protein>
    <submittedName>
        <fullName evidence="2">ABC transmembrane type-1 domain-containing protein</fullName>
    </submittedName>
</protein>
<dbReference type="WBParaSite" id="EEL_0000715501-mRNA-1">
    <property type="protein sequence ID" value="EEL_0000715501-mRNA-1"/>
    <property type="gene ID" value="EEL_0000715501"/>
</dbReference>
<evidence type="ECO:0000313" key="2">
    <source>
        <dbReference type="WBParaSite" id="EEL_0000715501-mRNA-1"/>
    </source>
</evidence>
<proteinExistence type="predicted"/>
<dbReference type="Proteomes" id="UP000050640">
    <property type="component" value="Unplaced"/>
</dbReference>
<evidence type="ECO:0000313" key="1">
    <source>
        <dbReference type="Proteomes" id="UP000050640"/>
    </source>
</evidence>